<gene>
    <name evidence="8" type="ORF">MNOR_LOCUS36261</name>
</gene>
<dbReference type="PANTHER" id="PTHR13964">
    <property type="entry name" value="RBP-RELATED"/>
    <property type="match status" value="1"/>
</dbReference>
<protein>
    <recommendedName>
        <fullName evidence="7">ARID4A/B PWWP domain-containing protein</fullName>
    </recommendedName>
</protein>
<dbReference type="InterPro" id="IPR013083">
    <property type="entry name" value="Znf_RING/FYVE/PHD"/>
</dbReference>
<keyword evidence="4" id="KW-0156">Chromatin regulator</keyword>
<evidence type="ECO:0000256" key="5">
    <source>
        <dbReference type="ARBA" id="ARBA00023125"/>
    </source>
</evidence>
<dbReference type="PROSITE" id="PS01359">
    <property type="entry name" value="ZF_PHD_1"/>
    <property type="match status" value="1"/>
</dbReference>
<dbReference type="GO" id="GO:0000976">
    <property type="term" value="F:transcription cis-regulatory region binding"/>
    <property type="evidence" value="ECO:0007669"/>
    <property type="project" value="TreeGrafter"/>
</dbReference>
<evidence type="ECO:0000256" key="2">
    <source>
        <dbReference type="ARBA" id="ARBA00022771"/>
    </source>
</evidence>
<dbReference type="Proteomes" id="UP001497623">
    <property type="component" value="Unassembled WGS sequence"/>
</dbReference>
<feature type="compositionally biased region" description="Pro residues" evidence="6">
    <location>
        <begin position="238"/>
        <end position="247"/>
    </location>
</feature>
<sequence>MNNYTTLATVRQEEGGEGIENTYVKVKEEMDDRMDTDGYILRTVENMTLDFVTQEVVLGSNYDRGSGYDRNTAYERGIGYEREKESGGLGRGSNIDRSAGLNRSSGMDRGPGYDRSSLVDRALENNRGAAMAPTEELQSDAKKEVESSEDEDDGPSEYPCVVCSKEVTNRSHALCCDKCSKWQHRKCKSGVSAEDYRLLVKGDIELDWNCFTCSPPAKKKGMGAGRPSAATASRRPTAKPPAVPPAPVYRQRNKQSSSKISPDKVYDYSNQDSSDDERRLHIASPPPSSKDSDEFSDDSLHGKTKKESPRRSNQNEWTVEVGKVVMVVPAGKRGEKDSWFPGLVVVPSAQKTLKVEPKTECLVRSFVDGRFHVVLKKELEPFDHDSGKKVVHGTLKRTISKALLFLTDAKLPPAWDANQMFGQSFPFEKSSPTSPGKPKDLADKAN</sequence>
<evidence type="ECO:0000313" key="8">
    <source>
        <dbReference type="EMBL" id="CAL4188150.1"/>
    </source>
</evidence>
<dbReference type="Pfam" id="PF08169">
    <property type="entry name" value="RBB1NT"/>
    <property type="match status" value="1"/>
</dbReference>
<evidence type="ECO:0000256" key="3">
    <source>
        <dbReference type="ARBA" id="ARBA00022833"/>
    </source>
</evidence>
<accession>A0AAV2SDH9</accession>
<name>A0AAV2SDH9_MEGNR</name>
<dbReference type="InterPro" id="IPR012603">
    <property type="entry name" value="ARID4A/B_PWWP"/>
</dbReference>
<keyword evidence="9" id="KW-1185">Reference proteome</keyword>
<feature type="region of interest" description="Disordered" evidence="6">
    <location>
        <begin position="128"/>
        <end position="157"/>
    </location>
</feature>
<dbReference type="GO" id="GO:0008270">
    <property type="term" value="F:zinc ion binding"/>
    <property type="evidence" value="ECO:0007669"/>
    <property type="project" value="UniProtKB-KW"/>
</dbReference>
<dbReference type="InterPro" id="IPR011011">
    <property type="entry name" value="Znf_FYVE_PHD"/>
</dbReference>
<evidence type="ECO:0000313" key="9">
    <source>
        <dbReference type="Proteomes" id="UP001497623"/>
    </source>
</evidence>
<feature type="non-terminal residue" evidence="8">
    <location>
        <position position="446"/>
    </location>
</feature>
<dbReference type="InterPro" id="IPR019786">
    <property type="entry name" value="Zinc_finger_PHD-type_CS"/>
</dbReference>
<dbReference type="GO" id="GO:0006357">
    <property type="term" value="P:regulation of transcription by RNA polymerase II"/>
    <property type="evidence" value="ECO:0007669"/>
    <property type="project" value="TreeGrafter"/>
</dbReference>
<dbReference type="AlphaFoldDB" id="A0AAV2SDH9"/>
<dbReference type="PANTHER" id="PTHR13964:SF27">
    <property type="entry name" value="HAT-TRICK, ISOFORM D"/>
    <property type="match status" value="1"/>
</dbReference>
<dbReference type="GO" id="GO:0006325">
    <property type="term" value="P:chromatin organization"/>
    <property type="evidence" value="ECO:0007669"/>
    <property type="project" value="UniProtKB-KW"/>
</dbReference>
<feature type="compositionally biased region" description="Basic and acidic residues" evidence="6">
    <location>
        <begin position="437"/>
        <end position="446"/>
    </location>
</feature>
<evidence type="ECO:0000259" key="7">
    <source>
        <dbReference type="Pfam" id="PF08169"/>
    </source>
</evidence>
<keyword evidence="2" id="KW-0863">Zinc-finger</keyword>
<keyword evidence="3" id="KW-0862">Zinc</keyword>
<feature type="region of interest" description="Disordered" evidence="6">
    <location>
        <begin position="83"/>
        <end position="116"/>
    </location>
</feature>
<feature type="domain" description="ARID4A/B PWWP" evidence="7">
    <location>
        <begin position="320"/>
        <end position="413"/>
    </location>
</feature>
<dbReference type="Gene3D" id="2.30.30.140">
    <property type="match status" value="1"/>
</dbReference>
<dbReference type="GO" id="GO:0005634">
    <property type="term" value="C:nucleus"/>
    <property type="evidence" value="ECO:0007669"/>
    <property type="project" value="TreeGrafter"/>
</dbReference>
<organism evidence="8 9">
    <name type="scientific">Meganyctiphanes norvegica</name>
    <name type="common">Northern krill</name>
    <name type="synonym">Thysanopoda norvegica</name>
    <dbReference type="NCBI Taxonomy" id="48144"/>
    <lineage>
        <taxon>Eukaryota</taxon>
        <taxon>Metazoa</taxon>
        <taxon>Ecdysozoa</taxon>
        <taxon>Arthropoda</taxon>
        <taxon>Crustacea</taxon>
        <taxon>Multicrustacea</taxon>
        <taxon>Malacostraca</taxon>
        <taxon>Eumalacostraca</taxon>
        <taxon>Eucarida</taxon>
        <taxon>Euphausiacea</taxon>
        <taxon>Euphausiidae</taxon>
        <taxon>Meganyctiphanes</taxon>
    </lineage>
</organism>
<dbReference type="Gene3D" id="3.30.40.10">
    <property type="entry name" value="Zinc/RING finger domain, C3HC4 (zinc finger)"/>
    <property type="match status" value="1"/>
</dbReference>
<proteinExistence type="predicted"/>
<comment type="caution">
    <text evidence="8">The sequence shown here is derived from an EMBL/GenBank/DDBJ whole genome shotgun (WGS) entry which is preliminary data.</text>
</comment>
<keyword evidence="1" id="KW-0479">Metal-binding</keyword>
<evidence type="ECO:0000256" key="6">
    <source>
        <dbReference type="SAM" id="MobiDB-lite"/>
    </source>
</evidence>
<reference evidence="8 9" key="1">
    <citation type="submission" date="2024-05" db="EMBL/GenBank/DDBJ databases">
        <authorList>
            <person name="Wallberg A."/>
        </authorList>
    </citation>
    <scope>NUCLEOTIDE SEQUENCE [LARGE SCALE GENOMIC DNA]</scope>
</reference>
<keyword evidence="5" id="KW-0238">DNA-binding</keyword>
<feature type="region of interest" description="Disordered" evidence="6">
    <location>
        <begin position="426"/>
        <end position="446"/>
    </location>
</feature>
<dbReference type="InterPro" id="IPR051232">
    <property type="entry name" value="ARID/SWI1_ChromRemod"/>
</dbReference>
<dbReference type="SUPFAM" id="SSF57903">
    <property type="entry name" value="FYVE/PHD zinc finger"/>
    <property type="match status" value="1"/>
</dbReference>
<feature type="region of interest" description="Disordered" evidence="6">
    <location>
        <begin position="218"/>
        <end position="317"/>
    </location>
</feature>
<evidence type="ECO:0000256" key="4">
    <source>
        <dbReference type="ARBA" id="ARBA00022853"/>
    </source>
</evidence>
<evidence type="ECO:0000256" key="1">
    <source>
        <dbReference type="ARBA" id="ARBA00022723"/>
    </source>
</evidence>
<feature type="compositionally biased region" description="Basic and acidic residues" evidence="6">
    <location>
        <begin position="290"/>
        <end position="310"/>
    </location>
</feature>
<dbReference type="EMBL" id="CAXKWB010064812">
    <property type="protein sequence ID" value="CAL4188150.1"/>
    <property type="molecule type" value="Genomic_DNA"/>
</dbReference>